<dbReference type="RefSeq" id="WP_062181787.1">
    <property type="nucleotide sequence ID" value="NZ_BBXL01000014.1"/>
</dbReference>
<keyword evidence="2" id="KW-1185">Reference proteome</keyword>
<gene>
    <name evidence="1" type="ORF">SAMN05444362_11465</name>
</gene>
<reference evidence="2" key="1">
    <citation type="submission" date="2016-11" db="EMBL/GenBank/DDBJ databases">
        <authorList>
            <person name="Varghese N."/>
            <person name="Submissions S."/>
        </authorList>
    </citation>
    <scope>NUCLEOTIDE SEQUENCE [LARGE SCALE GENOMIC DNA]</scope>
    <source>
        <strain evidence="2">DSM 27370</strain>
    </source>
</reference>
<organism evidence="1 2">
    <name type="scientific">Dysgonomonas macrotermitis</name>
    <dbReference type="NCBI Taxonomy" id="1346286"/>
    <lineage>
        <taxon>Bacteria</taxon>
        <taxon>Pseudomonadati</taxon>
        <taxon>Bacteroidota</taxon>
        <taxon>Bacteroidia</taxon>
        <taxon>Bacteroidales</taxon>
        <taxon>Dysgonomonadaceae</taxon>
        <taxon>Dysgonomonas</taxon>
    </lineage>
</organism>
<dbReference type="STRING" id="1346286.SAMN05444362_11465"/>
<protein>
    <submittedName>
        <fullName evidence="1">Uncharacterized protein</fullName>
    </submittedName>
</protein>
<name>A0A1M5GMG5_9BACT</name>
<proteinExistence type="predicted"/>
<dbReference type="Proteomes" id="UP000184480">
    <property type="component" value="Unassembled WGS sequence"/>
</dbReference>
<dbReference type="AlphaFoldDB" id="A0A1M5GMG5"/>
<evidence type="ECO:0000313" key="1">
    <source>
        <dbReference type="EMBL" id="SHG04935.1"/>
    </source>
</evidence>
<accession>A0A1M5GMG5</accession>
<evidence type="ECO:0000313" key="2">
    <source>
        <dbReference type="Proteomes" id="UP000184480"/>
    </source>
</evidence>
<sequence length="199" mass="23089">MKKSNLAIHELLKLNSSEFLDHVSEHYITETEAFGYILKFQEDIASLEEFIKLIDDHFITFNLIWGGMDDFKIGEIMLYRIKNLATQKLDEISKKNPQRKENKEFTTTRQILAIQTLLDEYVKIDRTIDKTVLTAFIQFITGKEPNTAPKDTNIYKYVTGQNTRSDKLHNQDCDFVAGMFDKIGLQNTATKIRNGKTEK</sequence>
<dbReference type="EMBL" id="FQUC01000014">
    <property type="protein sequence ID" value="SHG04935.1"/>
    <property type="molecule type" value="Genomic_DNA"/>
</dbReference>